<protein>
    <recommendedName>
        <fullName evidence="3">C2H2-type domain-containing protein</fullName>
    </recommendedName>
</protein>
<evidence type="ECO:0000259" key="3">
    <source>
        <dbReference type="PROSITE" id="PS50157"/>
    </source>
</evidence>
<keyword evidence="1" id="KW-0863">Zinc-finger</keyword>
<evidence type="ECO:0000256" key="1">
    <source>
        <dbReference type="PROSITE-ProRule" id="PRU00042"/>
    </source>
</evidence>
<proteinExistence type="predicted"/>
<keyword evidence="5" id="KW-1185">Reference proteome</keyword>
<keyword evidence="1" id="KW-0479">Metal-binding</keyword>
<dbReference type="GO" id="GO:0008270">
    <property type="term" value="F:zinc ion binding"/>
    <property type="evidence" value="ECO:0007669"/>
    <property type="project" value="UniProtKB-KW"/>
</dbReference>
<name>A0A9P9AX06_9HYPO</name>
<dbReference type="PANTHER" id="PTHR38166:SF1">
    <property type="entry name" value="C2H2-TYPE DOMAIN-CONTAINING PROTEIN"/>
    <property type="match status" value="1"/>
</dbReference>
<evidence type="ECO:0000313" key="5">
    <source>
        <dbReference type="Proteomes" id="UP000777438"/>
    </source>
</evidence>
<reference evidence="4 5" key="1">
    <citation type="journal article" date="2021" name="Nat. Commun.">
        <title>Genetic determinants of endophytism in the Arabidopsis root mycobiome.</title>
        <authorList>
            <person name="Mesny F."/>
            <person name="Miyauchi S."/>
            <person name="Thiergart T."/>
            <person name="Pickel B."/>
            <person name="Atanasova L."/>
            <person name="Karlsson M."/>
            <person name="Huettel B."/>
            <person name="Barry K.W."/>
            <person name="Haridas S."/>
            <person name="Chen C."/>
            <person name="Bauer D."/>
            <person name="Andreopoulos W."/>
            <person name="Pangilinan J."/>
            <person name="LaButti K."/>
            <person name="Riley R."/>
            <person name="Lipzen A."/>
            <person name="Clum A."/>
            <person name="Drula E."/>
            <person name="Henrissat B."/>
            <person name="Kohler A."/>
            <person name="Grigoriev I.V."/>
            <person name="Martin F.M."/>
            <person name="Hacquard S."/>
        </authorList>
    </citation>
    <scope>NUCLEOTIDE SEQUENCE [LARGE SCALE GENOMIC DNA]</scope>
    <source>
        <strain evidence="4 5">MPI-CAGE-CH-0241</strain>
    </source>
</reference>
<feature type="region of interest" description="Disordered" evidence="2">
    <location>
        <begin position="305"/>
        <end position="333"/>
    </location>
</feature>
<feature type="region of interest" description="Disordered" evidence="2">
    <location>
        <begin position="682"/>
        <end position="711"/>
    </location>
</feature>
<feature type="compositionally biased region" description="Low complexity" evidence="2">
    <location>
        <begin position="312"/>
        <end position="327"/>
    </location>
</feature>
<accession>A0A9P9AX06</accession>
<dbReference type="EMBL" id="JAGPYM010000003">
    <property type="protein sequence ID" value="KAH6896814.1"/>
    <property type="molecule type" value="Genomic_DNA"/>
</dbReference>
<evidence type="ECO:0000256" key="2">
    <source>
        <dbReference type="SAM" id="MobiDB-lite"/>
    </source>
</evidence>
<comment type="caution">
    <text evidence="4">The sequence shown here is derived from an EMBL/GenBank/DDBJ whole genome shotgun (WGS) entry which is preliminary data.</text>
</comment>
<dbReference type="AlphaFoldDB" id="A0A9P9AX06"/>
<feature type="region of interest" description="Disordered" evidence="2">
    <location>
        <begin position="182"/>
        <end position="219"/>
    </location>
</feature>
<sequence length="711" mass="79225">MESPVGSQNASLRVPKHISRVLTQRRRLRATHARSKFECRCGAQFDRLDSLGRHLRRYRKNKRYWKLHYAVDCPTDTKEDTTTIGVSSVKTQQETEDWDETELRYFLRNILVKNLSVEDTVDEIVAFLAPPGVLEEHENGQSGPLIHEGDSDYKAGPHLEAGLDPNGFLTRWVSKTLLQSDTKRLPSPGRVPGDVDLLHGSRGSGYVAPPSSEVGDQDNEDQIQAQISEPRGLVVSFGSTDSSSFSYPLLASDTRPLLDRKIPGSFSSFNKAKVQQDGSKNTGPDEDANQDSLERAFEKSVPLKEATFENQSPSPSSTPNTLDSSTSDRSMTPETDVISAVLSSERAEKITNHLFAFFGKLIDEQLDFLKCQTSGAASGSGRRHGSEQQPTTDKDSGRSLNKGKRPLRRGDDENDSEMPGDGQGGRQPAKKRLKVDAPLKEKIACPFMKRYPQEFSTWRTCVGPGFDGIHRMKEHLRRRHFKERTCGRCGEQFDANSLLHEHMRAREPCEVRPIQISNGFVTQFQMDDISKVRHAPGATITQTWGEIYMVLFPDIDEGSIPGPFFETLSTSAGLSHLIDPQEYETYLKDHLPRRVLVKLNAEFQIMAEHAKQRLVDIVHEESLETLRGYMLQKGVNPLPSQDQPSAQLLDQPPAGDALLGLVDSVFPPGWDLDPNWQVGNTKEGEDSTYGSNMGGWVDDSGMPPEGGSWLP</sequence>
<dbReference type="OrthoDB" id="4161727at2759"/>
<feature type="region of interest" description="Disordered" evidence="2">
    <location>
        <begin position="374"/>
        <end position="435"/>
    </location>
</feature>
<organism evidence="4 5">
    <name type="scientific">Thelonectria olida</name>
    <dbReference type="NCBI Taxonomy" id="1576542"/>
    <lineage>
        <taxon>Eukaryota</taxon>
        <taxon>Fungi</taxon>
        <taxon>Dikarya</taxon>
        <taxon>Ascomycota</taxon>
        <taxon>Pezizomycotina</taxon>
        <taxon>Sordariomycetes</taxon>
        <taxon>Hypocreomycetidae</taxon>
        <taxon>Hypocreales</taxon>
        <taxon>Nectriaceae</taxon>
        <taxon>Thelonectria</taxon>
    </lineage>
</organism>
<dbReference type="InterPro" id="IPR013087">
    <property type="entry name" value="Znf_C2H2_type"/>
</dbReference>
<feature type="region of interest" description="Disordered" evidence="2">
    <location>
        <begin position="268"/>
        <end position="291"/>
    </location>
</feature>
<dbReference type="PANTHER" id="PTHR38166">
    <property type="entry name" value="C2H2-TYPE DOMAIN-CONTAINING PROTEIN-RELATED"/>
    <property type="match status" value="1"/>
</dbReference>
<evidence type="ECO:0000313" key="4">
    <source>
        <dbReference type="EMBL" id="KAH6896814.1"/>
    </source>
</evidence>
<gene>
    <name evidence="4" type="ORF">B0T10DRAFT_475159</name>
</gene>
<dbReference type="PROSITE" id="PS50157">
    <property type="entry name" value="ZINC_FINGER_C2H2_2"/>
    <property type="match status" value="1"/>
</dbReference>
<dbReference type="Proteomes" id="UP000777438">
    <property type="component" value="Unassembled WGS sequence"/>
</dbReference>
<feature type="domain" description="C2H2-type" evidence="3">
    <location>
        <begin position="484"/>
        <end position="513"/>
    </location>
</feature>
<keyword evidence="1" id="KW-0862">Zinc</keyword>